<proteinExistence type="predicted"/>
<dbReference type="InterPro" id="IPR041649">
    <property type="entry name" value="NepR"/>
</dbReference>
<feature type="domain" description="Anti-sigma factor NepR" evidence="2">
    <location>
        <begin position="50"/>
        <end position="81"/>
    </location>
</feature>
<dbReference type="EMBL" id="PUIV01000001">
    <property type="protein sequence ID" value="PWB95830.1"/>
    <property type="molecule type" value="Genomic_DNA"/>
</dbReference>
<evidence type="ECO:0000313" key="3">
    <source>
        <dbReference type="EMBL" id="PWB95830.1"/>
    </source>
</evidence>
<evidence type="ECO:0000313" key="5">
    <source>
        <dbReference type="Proteomes" id="UP000245137"/>
    </source>
</evidence>
<protein>
    <recommendedName>
        <fullName evidence="2">Anti-sigma factor NepR domain-containing protein</fullName>
    </recommendedName>
</protein>
<dbReference type="AlphaFoldDB" id="A0A2U1SW39"/>
<evidence type="ECO:0000313" key="4">
    <source>
        <dbReference type="EMBL" id="TRL33901.1"/>
    </source>
</evidence>
<dbReference type="Proteomes" id="UP000316781">
    <property type="component" value="Unassembled WGS sequence"/>
</dbReference>
<dbReference type="OrthoDB" id="8454456at2"/>
<reference evidence="4 6" key="3">
    <citation type="submission" date="2019-07" db="EMBL/GenBank/DDBJ databases">
        <title>Ln-dependent methylotrophs.</title>
        <authorList>
            <person name="Tani A."/>
        </authorList>
    </citation>
    <scope>NUCLEOTIDE SEQUENCE [LARGE SCALE GENOMIC DNA]</scope>
    <source>
        <strain evidence="4 6">SM89A</strain>
    </source>
</reference>
<feature type="region of interest" description="Disordered" evidence="1">
    <location>
        <begin position="1"/>
        <end position="49"/>
    </location>
</feature>
<dbReference type="EMBL" id="VJMF01000040">
    <property type="protein sequence ID" value="TRL33901.1"/>
    <property type="molecule type" value="Genomic_DNA"/>
</dbReference>
<gene>
    <name evidence="3" type="ORF">C5689_01645</name>
    <name evidence="4" type="ORF">FM996_10195</name>
</gene>
<sequence length="95" mass="10499">MEDRISDGVFAPPPHDGEGLVVLSSHRPRRARPAEAQPDSETPPHNDVGEQIGEQLRGLYDDILNQPIPDRFLELLNRLESDPISPQRSKAPGEG</sequence>
<dbReference type="RefSeq" id="WP_108915503.1">
    <property type="nucleotide sequence ID" value="NZ_BGJY01000001.1"/>
</dbReference>
<evidence type="ECO:0000259" key="2">
    <source>
        <dbReference type="Pfam" id="PF18557"/>
    </source>
</evidence>
<dbReference type="Pfam" id="PF18557">
    <property type="entry name" value="NepR"/>
    <property type="match status" value="1"/>
</dbReference>
<keyword evidence="5" id="KW-1185">Reference proteome</keyword>
<reference evidence="3 5" key="1">
    <citation type="journal article" date="2018" name="Appl. Microbiol. Biotechnol.">
        <title>Co-cultivation of the strictly anaerobic methanogen Methanosarcina barkeri with aerobic methanotrophs in an oxygen-limited membrane bioreactor.</title>
        <authorList>
            <person name="In 't Zandt M.H."/>
            <person name="van den Bosch T.J.M."/>
            <person name="Rijkers R."/>
            <person name="van Kessel M.A.H.J."/>
            <person name="Jetten M.S.M."/>
            <person name="Welte C.U."/>
        </authorList>
    </citation>
    <scope>NUCLEOTIDE SEQUENCE [LARGE SCALE GENOMIC DNA]</scope>
    <source>
        <strain evidence="3 5">DSM 17706</strain>
    </source>
</reference>
<evidence type="ECO:0000256" key="1">
    <source>
        <dbReference type="SAM" id="MobiDB-lite"/>
    </source>
</evidence>
<organism evidence="3 5">
    <name type="scientific">Methylosinus sporium</name>
    <dbReference type="NCBI Taxonomy" id="428"/>
    <lineage>
        <taxon>Bacteria</taxon>
        <taxon>Pseudomonadati</taxon>
        <taxon>Pseudomonadota</taxon>
        <taxon>Alphaproteobacteria</taxon>
        <taxon>Hyphomicrobiales</taxon>
        <taxon>Methylocystaceae</taxon>
        <taxon>Methylosinus</taxon>
    </lineage>
</organism>
<evidence type="ECO:0000313" key="6">
    <source>
        <dbReference type="Proteomes" id="UP000316781"/>
    </source>
</evidence>
<dbReference type="Proteomes" id="UP000245137">
    <property type="component" value="Unassembled WGS sequence"/>
</dbReference>
<reference evidence="3" key="2">
    <citation type="submission" date="2018-02" db="EMBL/GenBank/DDBJ databases">
        <authorList>
            <person name="Cohen D.B."/>
            <person name="Kent A.D."/>
        </authorList>
    </citation>
    <scope>NUCLEOTIDE SEQUENCE</scope>
    <source>
        <strain evidence="3">DSM 17706</strain>
    </source>
</reference>
<name>A0A2U1SW39_METSR</name>
<comment type="caution">
    <text evidence="3">The sequence shown here is derived from an EMBL/GenBank/DDBJ whole genome shotgun (WGS) entry which is preliminary data.</text>
</comment>
<accession>A0A2U1SW39</accession>